<dbReference type="GO" id="GO:0036126">
    <property type="term" value="C:sperm flagellum"/>
    <property type="evidence" value="ECO:0007669"/>
    <property type="project" value="TreeGrafter"/>
</dbReference>
<sequence>RHRCCHQRTRIYDDGLQPSLTTEYVDNYPVYGNICPPRSCKPKHEYLQDGSKMDGITTFKSDYLPYDIVKRPFRAPQEYRPKSGKIDLGTIYQRDYNPHKVGPVTLVRPRERKHTTGAKLDTIPTYRDDYRLREAQRTESCKVERAYEPPTEKFGNPSTFQDDFIPRELNPPQSFKPPVAKLPDGPFDGTTSHRVAYVVHELEPKFVRPKDEYKPCDQPFEDLTTHQRDFKGIPGQHAKSCKPENTKVGSDAPFSGMTEFQERYQPWLVTLPEFRKPREYVPPSDKMDLNSTNRLDYIIHEISPAAPIRPAQRRRINAPFQGNTTTREDFKPWSICRQGIIKKEGEIPKATGKFSNLTTFRSHYVPHQAAPAQSFKPVHAVGVNPVPFQDETLYRIEYTPKKKEICPAHHPSNLGYVYVNTDSQGHQFFRQLSPEPSKSNCNPIPNEVAVMT</sequence>
<dbReference type="GO" id="GO:0036064">
    <property type="term" value="C:ciliary basal body"/>
    <property type="evidence" value="ECO:0007669"/>
    <property type="project" value="TreeGrafter"/>
</dbReference>
<evidence type="ECO:0000313" key="3">
    <source>
        <dbReference type="EMBL" id="NXA14621.1"/>
    </source>
</evidence>
<dbReference type="OrthoDB" id="365640at2759"/>
<proteinExistence type="inferred from homology"/>
<comment type="caution">
    <text evidence="3">The sequence shown here is derived from an EMBL/GenBank/DDBJ whole genome shotgun (WGS) entry which is preliminary data.</text>
</comment>
<protein>
    <submittedName>
        <fullName evidence="3">SAXO2 protein</fullName>
    </submittedName>
</protein>
<gene>
    <name evidence="3" type="primary">Saxo2</name>
    <name evidence="3" type="ORF">SAPAEN_R07369</name>
</gene>
<dbReference type="EMBL" id="VZSY01001651">
    <property type="protein sequence ID" value="NXA14621.1"/>
    <property type="molecule type" value="Genomic_DNA"/>
</dbReference>
<dbReference type="AlphaFoldDB" id="A0A7K7TFJ2"/>
<reference evidence="3 4" key="1">
    <citation type="submission" date="2019-09" db="EMBL/GenBank/DDBJ databases">
        <title>Bird 10,000 Genomes (B10K) Project - Family phase.</title>
        <authorList>
            <person name="Zhang G."/>
        </authorList>
    </citation>
    <scope>NUCLEOTIDE SEQUENCE [LARGE SCALE GENOMIC DNA]</scope>
    <source>
        <strain evidence="3">B10K-DU-030-41</strain>
        <tissue evidence="3">Muscle</tissue>
    </source>
</reference>
<evidence type="ECO:0000256" key="1">
    <source>
        <dbReference type="ARBA" id="ARBA00008738"/>
    </source>
</evidence>
<dbReference type="PANTHER" id="PTHR31516:SF6">
    <property type="entry name" value="STABILIZER OF AXONEMAL MICROTUBULES 2"/>
    <property type="match status" value="1"/>
</dbReference>
<feature type="non-terminal residue" evidence="3">
    <location>
        <position position="1"/>
    </location>
</feature>
<dbReference type="GO" id="GO:0008017">
    <property type="term" value="F:microtubule binding"/>
    <property type="evidence" value="ECO:0007669"/>
    <property type="project" value="InterPro"/>
</dbReference>
<evidence type="ECO:0000256" key="2">
    <source>
        <dbReference type="SAM" id="MobiDB-lite"/>
    </source>
</evidence>
<dbReference type="Pfam" id="PF05217">
    <property type="entry name" value="SAXO1-2"/>
    <property type="match status" value="1"/>
</dbReference>
<organism evidence="3 4">
    <name type="scientific">Sapayoa aenigma</name>
    <name type="common">broad-billed sapayoa</name>
    <dbReference type="NCBI Taxonomy" id="239371"/>
    <lineage>
        <taxon>Eukaryota</taxon>
        <taxon>Metazoa</taxon>
        <taxon>Chordata</taxon>
        <taxon>Craniata</taxon>
        <taxon>Vertebrata</taxon>
        <taxon>Euteleostomi</taxon>
        <taxon>Archelosauria</taxon>
        <taxon>Archosauria</taxon>
        <taxon>Dinosauria</taxon>
        <taxon>Saurischia</taxon>
        <taxon>Theropoda</taxon>
        <taxon>Coelurosauria</taxon>
        <taxon>Aves</taxon>
        <taxon>Neognathae</taxon>
        <taxon>Neoaves</taxon>
        <taxon>Telluraves</taxon>
        <taxon>Australaves</taxon>
        <taxon>Passeriformes</taxon>
        <taxon>Tyrannidae</taxon>
        <taxon>Sapayoa</taxon>
    </lineage>
</organism>
<keyword evidence="4" id="KW-1185">Reference proteome</keyword>
<feature type="region of interest" description="Disordered" evidence="2">
    <location>
        <begin position="233"/>
        <end position="254"/>
    </location>
</feature>
<dbReference type="InterPro" id="IPR033336">
    <property type="entry name" value="SAXO1/2"/>
</dbReference>
<name>A0A7K7TFJ2_9TYRA</name>
<comment type="similarity">
    <text evidence="1">Belongs to the FAM154 family.</text>
</comment>
<feature type="non-terminal residue" evidence="3">
    <location>
        <position position="452"/>
    </location>
</feature>
<dbReference type="Proteomes" id="UP000589485">
    <property type="component" value="Unassembled WGS sequence"/>
</dbReference>
<dbReference type="GO" id="GO:0005814">
    <property type="term" value="C:centriole"/>
    <property type="evidence" value="ECO:0007669"/>
    <property type="project" value="TreeGrafter"/>
</dbReference>
<evidence type="ECO:0000313" key="4">
    <source>
        <dbReference type="Proteomes" id="UP000589485"/>
    </source>
</evidence>
<accession>A0A7K7TFJ2</accession>
<dbReference type="GO" id="GO:0005879">
    <property type="term" value="C:axonemal microtubule"/>
    <property type="evidence" value="ECO:0007669"/>
    <property type="project" value="TreeGrafter"/>
</dbReference>
<dbReference type="PANTHER" id="PTHR31516">
    <property type="entry name" value="STABILIZER OF AXONEMAL MICROTUBULES 2"/>
    <property type="match status" value="1"/>
</dbReference>